<dbReference type="Pfam" id="PF01022">
    <property type="entry name" value="HTH_5"/>
    <property type="match status" value="1"/>
</dbReference>
<accession>A0A645DPK4</accession>
<dbReference type="InterPro" id="IPR011991">
    <property type="entry name" value="ArsR-like_HTH"/>
</dbReference>
<keyword evidence="1" id="KW-0805">Transcription regulation</keyword>
<dbReference type="InterPro" id="IPR036388">
    <property type="entry name" value="WH-like_DNA-bd_sf"/>
</dbReference>
<dbReference type="AlphaFoldDB" id="A0A645DPK4"/>
<feature type="domain" description="HTH arsR-type" evidence="4">
    <location>
        <begin position="15"/>
        <end position="109"/>
    </location>
</feature>
<dbReference type="InterPro" id="IPR051081">
    <property type="entry name" value="HTH_MetalResp_TranReg"/>
</dbReference>
<proteinExistence type="predicted"/>
<dbReference type="SMART" id="SM00418">
    <property type="entry name" value="HTH_ARSR"/>
    <property type="match status" value="1"/>
</dbReference>
<dbReference type="GO" id="GO:0003700">
    <property type="term" value="F:DNA-binding transcription factor activity"/>
    <property type="evidence" value="ECO:0007669"/>
    <property type="project" value="InterPro"/>
</dbReference>
<dbReference type="PANTHER" id="PTHR33154:SF18">
    <property type="entry name" value="ARSENICAL RESISTANCE OPERON REPRESSOR"/>
    <property type="match status" value="1"/>
</dbReference>
<comment type="caution">
    <text evidence="5">The sequence shown here is derived from an EMBL/GenBank/DDBJ whole genome shotgun (WGS) entry which is preliminary data.</text>
</comment>
<evidence type="ECO:0000256" key="1">
    <source>
        <dbReference type="ARBA" id="ARBA00023015"/>
    </source>
</evidence>
<dbReference type="InterPro" id="IPR001845">
    <property type="entry name" value="HTH_ArsR_DNA-bd_dom"/>
</dbReference>
<dbReference type="EMBL" id="VSSQ01037889">
    <property type="protein sequence ID" value="MPM90703.1"/>
    <property type="molecule type" value="Genomic_DNA"/>
</dbReference>
<gene>
    <name evidence="5" type="ORF">SDC9_137825</name>
</gene>
<dbReference type="NCBIfam" id="NF033788">
    <property type="entry name" value="HTH_metalloreg"/>
    <property type="match status" value="1"/>
</dbReference>
<sequence length="118" mass="13606">MIDKMKIAIYHIDVYQYMEDNLDISIFKALADNNRLQIIELLKSGEKCACVLLEQLDCSQPTLSHHMRVLCAARLISVRKDGKWMHYRLNPLTINQVQDYFKNLEPLSTASCSSAKCQ</sequence>
<name>A0A645DPK4_9ZZZZ</name>
<protein>
    <recommendedName>
        <fullName evidence="4">HTH arsR-type domain-containing protein</fullName>
    </recommendedName>
</protein>
<evidence type="ECO:0000313" key="5">
    <source>
        <dbReference type="EMBL" id="MPM90703.1"/>
    </source>
</evidence>
<keyword evidence="3" id="KW-0804">Transcription</keyword>
<dbReference type="SUPFAM" id="SSF46785">
    <property type="entry name" value="Winged helix' DNA-binding domain"/>
    <property type="match status" value="1"/>
</dbReference>
<dbReference type="GO" id="GO:0003677">
    <property type="term" value="F:DNA binding"/>
    <property type="evidence" value="ECO:0007669"/>
    <property type="project" value="UniProtKB-KW"/>
</dbReference>
<dbReference type="PROSITE" id="PS50987">
    <property type="entry name" value="HTH_ARSR_2"/>
    <property type="match status" value="1"/>
</dbReference>
<keyword evidence="2" id="KW-0238">DNA-binding</keyword>
<evidence type="ECO:0000259" key="4">
    <source>
        <dbReference type="PROSITE" id="PS50987"/>
    </source>
</evidence>
<dbReference type="PRINTS" id="PR00778">
    <property type="entry name" value="HTHARSR"/>
</dbReference>
<dbReference type="PANTHER" id="PTHR33154">
    <property type="entry name" value="TRANSCRIPTIONAL REGULATOR, ARSR FAMILY"/>
    <property type="match status" value="1"/>
</dbReference>
<dbReference type="InterPro" id="IPR036390">
    <property type="entry name" value="WH_DNA-bd_sf"/>
</dbReference>
<evidence type="ECO:0000256" key="2">
    <source>
        <dbReference type="ARBA" id="ARBA00023125"/>
    </source>
</evidence>
<dbReference type="Gene3D" id="1.10.10.10">
    <property type="entry name" value="Winged helix-like DNA-binding domain superfamily/Winged helix DNA-binding domain"/>
    <property type="match status" value="1"/>
</dbReference>
<evidence type="ECO:0000256" key="3">
    <source>
        <dbReference type="ARBA" id="ARBA00023163"/>
    </source>
</evidence>
<reference evidence="5" key="1">
    <citation type="submission" date="2019-08" db="EMBL/GenBank/DDBJ databases">
        <authorList>
            <person name="Kucharzyk K."/>
            <person name="Murdoch R.W."/>
            <person name="Higgins S."/>
            <person name="Loffler F."/>
        </authorList>
    </citation>
    <scope>NUCLEOTIDE SEQUENCE</scope>
</reference>
<dbReference type="CDD" id="cd00090">
    <property type="entry name" value="HTH_ARSR"/>
    <property type="match status" value="1"/>
</dbReference>
<organism evidence="5">
    <name type="scientific">bioreactor metagenome</name>
    <dbReference type="NCBI Taxonomy" id="1076179"/>
    <lineage>
        <taxon>unclassified sequences</taxon>
        <taxon>metagenomes</taxon>
        <taxon>ecological metagenomes</taxon>
    </lineage>
</organism>